<organism evidence="2 3">
    <name type="scientific">Tritrichomonas musculus</name>
    <dbReference type="NCBI Taxonomy" id="1915356"/>
    <lineage>
        <taxon>Eukaryota</taxon>
        <taxon>Metamonada</taxon>
        <taxon>Parabasalia</taxon>
        <taxon>Tritrichomonadida</taxon>
        <taxon>Tritrichomonadidae</taxon>
        <taxon>Tritrichomonas</taxon>
    </lineage>
</organism>
<dbReference type="Proteomes" id="UP001470230">
    <property type="component" value="Unassembled WGS sequence"/>
</dbReference>
<dbReference type="EMBL" id="JAPFFF010000009">
    <property type="protein sequence ID" value="KAK8882329.1"/>
    <property type="molecule type" value="Genomic_DNA"/>
</dbReference>
<comment type="caution">
    <text evidence="2">The sequence shown here is derived from an EMBL/GenBank/DDBJ whole genome shotgun (WGS) entry which is preliminary data.</text>
</comment>
<name>A0ABR2JTX2_9EUKA</name>
<reference evidence="2 3" key="1">
    <citation type="submission" date="2024-04" db="EMBL/GenBank/DDBJ databases">
        <title>Tritrichomonas musculus Genome.</title>
        <authorList>
            <person name="Alves-Ferreira E."/>
            <person name="Grigg M."/>
            <person name="Lorenzi H."/>
            <person name="Galac M."/>
        </authorList>
    </citation>
    <scope>NUCLEOTIDE SEQUENCE [LARGE SCALE GENOMIC DNA]</scope>
    <source>
        <strain evidence="2 3">EAF2021</strain>
    </source>
</reference>
<keyword evidence="1" id="KW-0175">Coiled coil</keyword>
<protein>
    <submittedName>
        <fullName evidence="2">Uncharacterized protein</fullName>
    </submittedName>
</protein>
<sequence length="362" mass="43991">MTNNVMGETELMQEEKLAPYRTQCHYLSKLNSNKNEGFPFYPNFDYKQIPVDPPSVYYQRKLRYKPPPEKEYIRKTVPHKVDPEKLSEDHKLFAGKSLFEKDLIIIEQRNQMLAKNRNYRPMKSNHNKKRAQSVNLQSKKKIISDSNFNIEEEEEYGSDDFENWYPQTSINPPSVFYREEEKRQIKKTERDKQIKLTEKRQKRQEIRRRHKFEKEKKKIDMVTKERESERAFQEKRMIEEKEKELQKKKEMYQKFKQAPLKSTRATNLRTEATNHKIEADNANQQREKLNSKLKAQRLRKQTKRISRLIQSMNQDYNDACRARQMVEEMKKTERGWYRWLDKTQKSNEKKETMLERTLFATD</sequence>
<gene>
    <name evidence="2" type="ORF">M9Y10_044971</name>
</gene>
<accession>A0ABR2JTX2</accession>
<keyword evidence="3" id="KW-1185">Reference proteome</keyword>
<evidence type="ECO:0000313" key="3">
    <source>
        <dbReference type="Proteomes" id="UP001470230"/>
    </source>
</evidence>
<feature type="coiled-coil region" evidence="1">
    <location>
        <begin position="178"/>
        <end position="315"/>
    </location>
</feature>
<evidence type="ECO:0000256" key="1">
    <source>
        <dbReference type="SAM" id="Coils"/>
    </source>
</evidence>
<proteinExistence type="predicted"/>
<evidence type="ECO:0000313" key="2">
    <source>
        <dbReference type="EMBL" id="KAK8882329.1"/>
    </source>
</evidence>